<evidence type="ECO:0000313" key="2">
    <source>
        <dbReference type="Proteomes" id="UP001497480"/>
    </source>
</evidence>
<protein>
    <submittedName>
        <fullName evidence="1">Uncharacterized protein</fullName>
    </submittedName>
</protein>
<dbReference type="AlphaFoldDB" id="A0AAV1XD88"/>
<accession>A0AAV1XD88</accession>
<reference evidence="1 2" key="1">
    <citation type="submission" date="2024-03" db="EMBL/GenBank/DDBJ databases">
        <authorList>
            <person name="Martinez-Hernandez J."/>
        </authorList>
    </citation>
    <scope>NUCLEOTIDE SEQUENCE [LARGE SCALE GENOMIC DNA]</scope>
</reference>
<dbReference type="Proteomes" id="UP001497480">
    <property type="component" value="Unassembled WGS sequence"/>
</dbReference>
<sequence length="70" mass="7983">MFGACVVSGDDMLKEEGYGGECSRWKKVWGDENSPQKYQIFLQIGSPTHASNCKFELVYQASDQQDLYMH</sequence>
<comment type="caution">
    <text evidence="1">The sequence shown here is derived from an EMBL/GenBank/DDBJ whole genome shotgun (WGS) entry which is preliminary data.</text>
</comment>
<evidence type="ECO:0000313" key="1">
    <source>
        <dbReference type="EMBL" id="CAL0319720.1"/>
    </source>
</evidence>
<gene>
    <name evidence="1" type="ORF">LLUT_LOCUS20780</name>
</gene>
<name>A0AAV1XD88_LUPLU</name>
<organism evidence="1 2">
    <name type="scientific">Lupinus luteus</name>
    <name type="common">European yellow lupine</name>
    <dbReference type="NCBI Taxonomy" id="3873"/>
    <lineage>
        <taxon>Eukaryota</taxon>
        <taxon>Viridiplantae</taxon>
        <taxon>Streptophyta</taxon>
        <taxon>Embryophyta</taxon>
        <taxon>Tracheophyta</taxon>
        <taxon>Spermatophyta</taxon>
        <taxon>Magnoliopsida</taxon>
        <taxon>eudicotyledons</taxon>
        <taxon>Gunneridae</taxon>
        <taxon>Pentapetalae</taxon>
        <taxon>rosids</taxon>
        <taxon>fabids</taxon>
        <taxon>Fabales</taxon>
        <taxon>Fabaceae</taxon>
        <taxon>Papilionoideae</taxon>
        <taxon>50 kb inversion clade</taxon>
        <taxon>genistoids sensu lato</taxon>
        <taxon>core genistoids</taxon>
        <taxon>Genisteae</taxon>
        <taxon>Lupinus</taxon>
    </lineage>
</organism>
<proteinExistence type="predicted"/>
<keyword evidence="2" id="KW-1185">Reference proteome</keyword>
<dbReference type="EMBL" id="CAXHTB010000014">
    <property type="protein sequence ID" value="CAL0319720.1"/>
    <property type="molecule type" value="Genomic_DNA"/>
</dbReference>